<dbReference type="EMBL" id="BAAAQT010000005">
    <property type="protein sequence ID" value="GAA2172825.1"/>
    <property type="molecule type" value="Genomic_DNA"/>
</dbReference>
<dbReference type="PANTHER" id="PTHR46796:SF15">
    <property type="entry name" value="BLL1074 PROTEIN"/>
    <property type="match status" value="1"/>
</dbReference>
<evidence type="ECO:0000313" key="6">
    <source>
        <dbReference type="Proteomes" id="UP001501599"/>
    </source>
</evidence>
<sequence>MSEPIDPAGRSGVLEPANLERFSATWHAPHPALVDVVETCWHVRWSLGDEEIVQRVIEAPAVTITIERGDVPAALVRTTPGPRAWSRTIRGAGEVLGIRLRPAGLAVVSDLPVGAPGTTRVDADDPRLLAIAEAIAAADTLEDRLRVVDDRLRAAAADRPPTSEGLLANAAVAELTRAVHLRTSGVVPGASDRAVQRALRATLGMGPKAVARRIRLQEVARLLAAPGATPAAVAAELGYADQAHLTNDLRGVAGVTPAAYVRSLRALGG</sequence>
<dbReference type="InterPro" id="IPR046532">
    <property type="entry name" value="DUF6597"/>
</dbReference>
<accession>A0ABN3APT1</accession>
<comment type="caution">
    <text evidence="5">The sequence shown here is derived from an EMBL/GenBank/DDBJ whole genome shotgun (WGS) entry which is preliminary data.</text>
</comment>
<dbReference type="PROSITE" id="PS01124">
    <property type="entry name" value="HTH_ARAC_FAMILY_2"/>
    <property type="match status" value="1"/>
</dbReference>
<dbReference type="Pfam" id="PF12833">
    <property type="entry name" value="HTH_18"/>
    <property type="match status" value="1"/>
</dbReference>
<keyword evidence="3" id="KW-0804">Transcription</keyword>
<protein>
    <submittedName>
        <fullName evidence="5">Helix-turn-helix domain-containing protein</fullName>
    </submittedName>
</protein>
<dbReference type="InterPro" id="IPR050204">
    <property type="entry name" value="AraC_XylS_family_regulators"/>
</dbReference>
<dbReference type="Pfam" id="PF20240">
    <property type="entry name" value="DUF6597"/>
    <property type="match status" value="1"/>
</dbReference>
<dbReference type="RefSeq" id="WP_344341605.1">
    <property type="nucleotide sequence ID" value="NZ_BAAAQT010000005.1"/>
</dbReference>
<organism evidence="5 6">
    <name type="scientific">Agrococcus versicolor</name>
    <dbReference type="NCBI Taxonomy" id="501482"/>
    <lineage>
        <taxon>Bacteria</taxon>
        <taxon>Bacillati</taxon>
        <taxon>Actinomycetota</taxon>
        <taxon>Actinomycetes</taxon>
        <taxon>Micrococcales</taxon>
        <taxon>Microbacteriaceae</taxon>
        <taxon>Agrococcus</taxon>
    </lineage>
</organism>
<dbReference type="InterPro" id="IPR009057">
    <property type="entry name" value="Homeodomain-like_sf"/>
</dbReference>
<feature type="domain" description="HTH araC/xylS-type" evidence="4">
    <location>
        <begin position="189"/>
        <end position="263"/>
    </location>
</feature>
<evidence type="ECO:0000256" key="3">
    <source>
        <dbReference type="ARBA" id="ARBA00023163"/>
    </source>
</evidence>
<dbReference type="PANTHER" id="PTHR46796">
    <property type="entry name" value="HTH-TYPE TRANSCRIPTIONAL ACTIVATOR RHAS-RELATED"/>
    <property type="match status" value="1"/>
</dbReference>
<keyword evidence="1" id="KW-0805">Transcription regulation</keyword>
<evidence type="ECO:0000256" key="2">
    <source>
        <dbReference type="ARBA" id="ARBA00023125"/>
    </source>
</evidence>
<evidence type="ECO:0000259" key="4">
    <source>
        <dbReference type="PROSITE" id="PS01124"/>
    </source>
</evidence>
<dbReference type="SMART" id="SM00342">
    <property type="entry name" value="HTH_ARAC"/>
    <property type="match status" value="1"/>
</dbReference>
<keyword evidence="2" id="KW-0238">DNA-binding</keyword>
<evidence type="ECO:0000313" key="5">
    <source>
        <dbReference type="EMBL" id="GAA2172825.1"/>
    </source>
</evidence>
<evidence type="ECO:0000256" key="1">
    <source>
        <dbReference type="ARBA" id="ARBA00023015"/>
    </source>
</evidence>
<dbReference type="InterPro" id="IPR018060">
    <property type="entry name" value="HTH_AraC"/>
</dbReference>
<reference evidence="5 6" key="1">
    <citation type="journal article" date="2019" name="Int. J. Syst. Evol. Microbiol.">
        <title>The Global Catalogue of Microorganisms (GCM) 10K type strain sequencing project: providing services to taxonomists for standard genome sequencing and annotation.</title>
        <authorList>
            <consortium name="The Broad Institute Genomics Platform"/>
            <consortium name="The Broad Institute Genome Sequencing Center for Infectious Disease"/>
            <person name="Wu L."/>
            <person name="Ma J."/>
        </authorList>
    </citation>
    <scope>NUCLEOTIDE SEQUENCE [LARGE SCALE GENOMIC DNA]</scope>
    <source>
        <strain evidence="5 6">JCM 16026</strain>
    </source>
</reference>
<dbReference type="Proteomes" id="UP001501599">
    <property type="component" value="Unassembled WGS sequence"/>
</dbReference>
<name>A0ABN3APT1_9MICO</name>
<dbReference type="SUPFAM" id="SSF46689">
    <property type="entry name" value="Homeodomain-like"/>
    <property type="match status" value="1"/>
</dbReference>
<dbReference type="Gene3D" id="1.10.10.60">
    <property type="entry name" value="Homeodomain-like"/>
    <property type="match status" value="1"/>
</dbReference>
<keyword evidence="6" id="KW-1185">Reference proteome</keyword>
<gene>
    <name evidence="5" type="ORF">GCM10009846_12280</name>
</gene>
<proteinExistence type="predicted"/>